<keyword evidence="4" id="KW-1185">Reference proteome</keyword>
<feature type="coiled-coil region" evidence="1">
    <location>
        <begin position="33"/>
        <end position="60"/>
    </location>
</feature>
<dbReference type="InParanoid" id="A0A1B7MKB2"/>
<evidence type="ECO:0000256" key="2">
    <source>
        <dbReference type="SAM" id="MobiDB-lite"/>
    </source>
</evidence>
<name>A0A1B7MKB2_9AGAM</name>
<evidence type="ECO:0000313" key="4">
    <source>
        <dbReference type="Proteomes" id="UP000092154"/>
    </source>
</evidence>
<gene>
    <name evidence="3" type="ORF">K503DRAFT_557710</name>
</gene>
<dbReference type="Proteomes" id="UP000092154">
    <property type="component" value="Unassembled WGS sequence"/>
</dbReference>
<reference evidence="3 4" key="1">
    <citation type="submission" date="2016-06" db="EMBL/GenBank/DDBJ databases">
        <title>Comparative genomics of the ectomycorrhizal sister species Rhizopogon vinicolor and Rhizopogon vesiculosus (Basidiomycota: Boletales) reveals a divergence of the mating type B locus.</title>
        <authorList>
            <consortium name="DOE Joint Genome Institute"/>
            <person name="Mujic A.B."/>
            <person name="Kuo A."/>
            <person name="Tritt A."/>
            <person name="Lipzen A."/>
            <person name="Chen C."/>
            <person name="Johnson J."/>
            <person name="Sharma A."/>
            <person name="Barry K."/>
            <person name="Grigoriev I.V."/>
            <person name="Spatafora J.W."/>
        </authorList>
    </citation>
    <scope>NUCLEOTIDE SEQUENCE [LARGE SCALE GENOMIC DNA]</scope>
    <source>
        <strain evidence="3 4">AM-OR11-026</strain>
    </source>
</reference>
<keyword evidence="1" id="KW-0175">Coiled coil</keyword>
<dbReference type="EMBL" id="KV448849">
    <property type="protein sequence ID" value="OAX33045.1"/>
    <property type="molecule type" value="Genomic_DNA"/>
</dbReference>
<sequence>MKIKNRGSLDQVDIVLEATMDELYKIRTMAGNLTNLETVFQNAKGEYDQLSSQKAQLESQKKSFNPVKLFSTYRSMRLLAAASKDLYKLTRSTSEKIRRQLLSVNRQDVQRVDYDDIPSDARISAIAVPLESQLDESTSSFFTEAAEFIASQVDLLPEGDPFADDKQVEESDTSTIGTEHGTTTDSATSDSGSRFSAASSPSSPSSRGSGNNYFIFNHSYVASRSAIQAPTLNHAGSNNQGSSVRR</sequence>
<evidence type="ECO:0000313" key="3">
    <source>
        <dbReference type="EMBL" id="OAX33045.1"/>
    </source>
</evidence>
<dbReference type="AlphaFoldDB" id="A0A1B7MKB2"/>
<accession>A0A1B7MKB2</accession>
<protein>
    <submittedName>
        <fullName evidence="3">Uncharacterized protein</fullName>
    </submittedName>
</protein>
<proteinExistence type="predicted"/>
<dbReference type="OrthoDB" id="2683268at2759"/>
<organism evidence="3 4">
    <name type="scientific">Rhizopogon vinicolor AM-OR11-026</name>
    <dbReference type="NCBI Taxonomy" id="1314800"/>
    <lineage>
        <taxon>Eukaryota</taxon>
        <taxon>Fungi</taxon>
        <taxon>Dikarya</taxon>
        <taxon>Basidiomycota</taxon>
        <taxon>Agaricomycotina</taxon>
        <taxon>Agaricomycetes</taxon>
        <taxon>Agaricomycetidae</taxon>
        <taxon>Boletales</taxon>
        <taxon>Suillineae</taxon>
        <taxon>Rhizopogonaceae</taxon>
        <taxon>Rhizopogon</taxon>
    </lineage>
</organism>
<evidence type="ECO:0000256" key="1">
    <source>
        <dbReference type="SAM" id="Coils"/>
    </source>
</evidence>
<feature type="compositionally biased region" description="Low complexity" evidence="2">
    <location>
        <begin position="173"/>
        <end position="209"/>
    </location>
</feature>
<feature type="region of interest" description="Disordered" evidence="2">
    <location>
        <begin position="159"/>
        <end position="209"/>
    </location>
</feature>